<evidence type="ECO:0000259" key="9">
    <source>
        <dbReference type="Pfam" id="PF00345"/>
    </source>
</evidence>
<dbReference type="Pfam" id="PF02753">
    <property type="entry name" value="PapD_C"/>
    <property type="match status" value="1"/>
</dbReference>
<dbReference type="FunFam" id="2.60.40.10:FF:000458">
    <property type="entry name" value="Molecular chaperone FimC"/>
    <property type="match status" value="1"/>
</dbReference>
<evidence type="ECO:0000256" key="2">
    <source>
        <dbReference type="ARBA" id="ARBA00007399"/>
    </source>
</evidence>
<evidence type="ECO:0000256" key="8">
    <source>
        <dbReference type="RuleBase" id="RU003918"/>
    </source>
</evidence>
<dbReference type="InterPro" id="IPR036316">
    <property type="entry name" value="Pili_assmbl_chap_C_dom_sf"/>
</dbReference>
<dbReference type="PRINTS" id="PR00969">
    <property type="entry name" value="CHAPERONPILI"/>
</dbReference>
<dbReference type="SUPFAM" id="SSF49584">
    <property type="entry name" value="Periplasmic chaperone C-domain"/>
    <property type="match status" value="1"/>
</dbReference>
<dbReference type="Proteomes" id="UP000038647">
    <property type="component" value="Unassembled WGS sequence"/>
</dbReference>
<feature type="domain" description="Pili assembly chaperone C-terminal" evidence="10">
    <location>
        <begin position="164"/>
        <end position="220"/>
    </location>
</feature>
<evidence type="ECO:0000256" key="5">
    <source>
        <dbReference type="ARBA" id="ARBA00022764"/>
    </source>
</evidence>
<keyword evidence="13" id="KW-1185">Reference proteome</keyword>
<gene>
    <name evidence="12" type="primary">fimC_4</name>
    <name evidence="11" type="synonym">fimC_6</name>
    <name evidence="12" type="ORF">ERS137965_03512</name>
    <name evidence="11" type="ORF">ERS137966_03234</name>
</gene>
<feature type="domain" description="Pili assembly chaperone N-terminal" evidence="9">
    <location>
        <begin position="24"/>
        <end position="142"/>
    </location>
</feature>
<dbReference type="InterPro" id="IPR016147">
    <property type="entry name" value="Pili_assmbl_chaperone_N"/>
</dbReference>
<evidence type="ECO:0000256" key="4">
    <source>
        <dbReference type="ARBA" id="ARBA00022729"/>
    </source>
</evidence>
<evidence type="ECO:0000256" key="6">
    <source>
        <dbReference type="ARBA" id="ARBA00023186"/>
    </source>
</evidence>
<dbReference type="InterPro" id="IPR013783">
    <property type="entry name" value="Ig-like_fold"/>
</dbReference>
<keyword evidence="3" id="KW-1029">Fimbrium biogenesis</keyword>
<name>A0A0T9UQL1_YERAL</name>
<dbReference type="PROSITE" id="PS00635">
    <property type="entry name" value="PILI_CHAPERONE"/>
    <property type="match status" value="1"/>
</dbReference>
<dbReference type="InterPro" id="IPR050643">
    <property type="entry name" value="Periplasmic_pilus_chap"/>
</dbReference>
<dbReference type="InterPro" id="IPR008962">
    <property type="entry name" value="PapD-like_sf"/>
</dbReference>
<evidence type="ECO:0000256" key="3">
    <source>
        <dbReference type="ARBA" id="ARBA00022558"/>
    </source>
</evidence>
<dbReference type="EMBL" id="CQEJ01000024">
    <property type="protein sequence ID" value="CNL61130.1"/>
    <property type="molecule type" value="Genomic_DNA"/>
</dbReference>
<dbReference type="Pfam" id="PF00345">
    <property type="entry name" value="PapD_N"/>
    <property type="match status" value="1"/>
</dbReference>
<comment type="similarity">
    <text evidence="2 8">Belongs to the periplasmic pilus chaperone family.</text>
</comment>
<reference evidence="11 13" key="2">
    <citation type="submission" date="2015-03" db="EMBL/GenBank/DDBJ databases">
        <authorList>
            <consortium name="Pathogen Informatics"/>
            <person name="Murphy D."/>
        </authorList>
    </citation>
    <scope>NUCLEOTIDE SEQUENCE [LARGE SCALE GENOMIC DNA]</scope>
    <source>
        <strain evidence="11 13">IP08791</strain>
    </source>
</reference>
<evidence type="ECO:0000256" key="1">
    <source>
        <dbReference type="ARBA" id="ARBA00004418"/>
    </source>
</evidence>
<dbReference type="InterPro" id="IPR001829">
    <property type="entry name" value="Pili_assmbl_chaperone_bac"/>
</dbReference>
<dbReference type="RefSeq" id="WP_231583202.1">
    <property type="nucleotide sequence ID" value="NZ_CABHQC010000107.1"/>
</dbReference>
<reference evidence="12 14" key="1">
    <citation type="submission" date="2015-03" db="EMBL/GenBank/DDBJ databases">
        <authorList>
            <person name="Murphy D."/>
        </authorList>
    </citation>
    <scope>NUCLEOTIDE SEQUENCE [LARGE SCALE GENOMIC DNA]</scope>
    <source>
        <strain evidence="12 14">IP06005</strain>
    </source>
</reference>
<evidence type="ECO:0000259" key="10">
    <source>
        <dbReference type="Pfam" id="PF02753"/>
    </source>
</evidence>
<dbReference type="Proteomes" id="UP000041595">
    <property type="component" value="Unassembled WGS sequence"/>
</dbReference>
<protein>
    <submittedName>
        <fullName evidence="11 12">Fimbrial chaperone protein</fullName>
    </submittedName>
</protein>
<dbReference type="InterPro" id="IPR018046">
    <property type="entry name" value="Pili_assmbl_chaperone_CS"/>
</dbReference>
<keyword evidence="4" id="KW-0732">Signal</keyword>
<dbReference type="PANTHER" id="PTHR30251">
    <property type="entry name" value="PILUS ASSEMBLY CHAPERONE"/>
    <property type="match status" value="1"/>
</dbReference>
<keyword evidence="5" id="KW-0574">Periplasm</keyword>
<dbReference type="Gene3D" id="2.60.40.10">
    <property type="entry name" value="Immunoglobulins"/>
    <property type="match status" value="2"/>
</dbReference>
<evidence type="ECO:0000313" key="12">
    <source>
        <dbReference type="EMBL" id="CNL61130.1"/>
    </source>
</evidence>
<proteinExistence type="inferred from homology"/>
<accession>A0A0T9UQL1</accession>
<sequence>MLKIGMIAVQIISLMFISNAAYAGVIITGSRLIYDSSKKEASVAIRNPDEGMPYLIQSWVDNYSSNNTQKPPFVVTPPLFRLDGKQENILRVMLTGGALPNDKESIFWVNIKAIPATQKNAVNRLSISINSKMKLIYRPRNLFNGASEAYKKVTFSRVNNQLQITNPTPYYISFSRIYINNQPIKESVMVSPFDKKVLSQPIGASAQISWGTINDYGGITPRQNVVL</sequence>
<dbReference type="GO" id="GO:0030288">
    <property type="term" value="C:outer membrane-bounded periplasmic space"/>
    <property type="evidence" value="ECO:0007669"/>
    <property type="project" value="InterPro"/>
</dbReference>
<evidence type="ECO:0000313" key="14">
    <source>
        <dbReference type="Proteomes" id="UP000041595"/>
    </source>
</evidence>
<dbReference type="InterPro" id="IPR016148">
    <property type="entry name" value="Pili_assmbl_chaperone_C"/>
</dbReference>
<keyword evidence="6 8" id="KW-0143">Chaperone</keyword>
<organism evidence="12 14">
    <name type="scientific">Yersinia aldovae</name>
    <dbReference type="NCBI Taxonomy" id="29483"/>
    <lineage>
        <taxon>Bacteria</taxon>
        <taxon>Pseudomonadati</taxon>
        <taxon>Pseudomonadota</taxon>
        <taxon>Gammaproteobacteria</taxon>
        <taxon>Enterobacterales</taxon>
        <taxon>Yersiniaceae</taxon>
        <taxon>Yersinia</taxon>
    </lineage>
</organism>
<evidence type="ECO:0000313" key="11">
    <source>
        <dbReference type="EMBL" id="CNL43641.1"/>
    </source>
</evidence>
<dbReference type="EMBL" id="CQEH01000016">
    <property type="protein sequence ID" value="CNL43641.1"/>
    <property type="molecule type" value="Genomic_DNA"/>
</dbReference>
<dbReference type="eggNOG" id="COG3121">
    <property type="taxonomic scope" value="Bacteria"/>
</dbReference>
<keyword evidence="7" id="KW-0393">Immunoglobulin domain</keyword>
<dbReference type="PANTHER" id="PTHR30251:SF2">
    <property type="entry name" value="FIMBRIAL CHAPERONE YADV-RELATED"/>
    <property type="match status" value="1"/>
</dbReference>
<dbReference type="SUPFAM" id="SSF49354">
    <property type="entry name" value="PapD-like"/>
    <property type="match status" value="1"/>
</dbReference>
<dbReference type="GO" id="GO:0071555">
    <property type="term" value="P:cell wall organization"/>
    <property type="evidence" value="ECO:0007669"/>
    <property type="project" value="InterPro"/>
</dbReference>
<evidence type="ECO:0000313" key="13">
    <source>
        <dbReference type="Proteomes" id="UP000038647"/>
    </source>
</evidence>
<dbReference type="AlphaFoldDB" id="A0A0T9UQL1"/>
<evidence type="ECO:0000256" key="7">
    <source>
        <dbReference type="ARBA" id="ARBA00023319"/>
    </source>
</evidence>
<comment type="subcellular location">
    <subcellularLocation>
        <location evidence="1 8">Periplasm</location>
    </subcellularLocation>
</comment>